<feature type="domain" description="Glutaredoxin" evidence="1">
    <location>
        <begin position="6"/>
        <end position="65"/>
    </location>
</feature>
<dbReference type="SUPFAM" id="SSF52833">
    <property type="entry name" value="Thioredoxin-like"/>
    <property type="match status" value="1"/>
</dbReference>
<evidence type="ECO:0000313" key="2">
    <source>
        <dbReference type="EMBL" id="KAH8107896.1"/>
    </source>
</evidence>
<reference evidence="2" key="1">
    <citation type="journal article" date="2021" name="New Phytol.">
        <title>Evolutionary innovations through gain and loss of genes in the ectomycorrhizal Boletales.</title>
        <authorList>
            <person name="Wu G."/>
            <person name="Miyauchi S."/>
            <person name="Morin E."/>
            <person name="Kuo A."/>
            <person name="Drula E."/>
            <person name="Varga T."/>
            <person name="Kohler A."/>
            <person name="Feng B."/>
            <person name="Cao Y."/>
            <person name="Lipzen A."/>
            <person name="Daum C."/>
            <person name="Hundley H."/>
            <person name="Pangilinan J."/>
            <person name="Johnson J."/>
            <person name="Barry K."/>
            <person name="LaButti K."/>
            <person name="Ng V."/>
            <person name="Ahrendt S."/>
            <person name="Min B."/>
            <person name="Choi I.G."/>
            <person name="Park H."/>
            <person name="Plett J.M."/>
            <person name="Magnuson J."/>
            <person name="Spatafora J.W."/>
            <person name="Nagy L.G."/>
            <person name="Henrissat B."/>
            <person name="Grigoriev I.V."/>
            <person name="Yang Z.L."/>
            <person name="Xu J."/>
            <person name="Martin F.M."/>
        </authorList>
    </citation>
    <scope>NUCLEOTIDE SEQUENCE</scope>
    <source>
        <strain evidence="2">KKN 215</strain>
    </source>
</reference>
<dbReference type="GO" id="GO:0015038">
    <property type="term" value="F:glutathione disulfide oxidoreductase activity"/>
    <property type="evidence" value="ECO:0007669"/>
    <property type="project" value="TreeGrafter"/>
</dbReference>
<dbReference type="AlphaFoldDB" id="A0A8K0V0A1"/>
<protein>
    <submittedName>
        <fullName evidence="2">Thioredoxin-like protein</fullName>
    </submittedName>
</protein>
<dbReference type="PRINTS" id="PR00160">
    <property type="entry name" value="GLUTAREDOXIN"/>
</dbReference>
<sequence>KKYPLIVFSKSYCPYSRRAKALLESYNLSPAPFVIELDSRSDGPVIQAILRRLTGRGTVPNVILQAKAIGGSDDIQLLDQTGELKEILK</sequence>
<evidence type="ECO:0000259" key="1">
    <source>
        <dbReference type="Pfam" id="PF00462"/>
    </source>
</evidence>
<comment type="caution">
    <text evidence="2">The sequence shown here is derived from an EMBL/GenBank/DDBJ whole genome shotgun (WGS) entry which is preliminary data.</text>
</comment>
<dbReference type="Gene3D" id="3.40.30.10">
    <property type="entry name" value="Glutaredoxin"/>
    <property type="match status" value="1"/>
</dbReference>
<dbReference type="InterPro" id="IPR002109">
    <property type="entry name" value="Glutaredoxin"/>
</dbReference>
<dbReference type="GO" id="GO:0005801">
    <property type="term" value="C:cis-Golgi network"/>
    <property type="evidence" value="ECO:0007669"/>
    <property type="project" value="TreeGrafter"/>
</dbReference>
<dbReference type="GO" id="GO:0034599">
    <property type="term" value="P:cellular response to oxidative stress"/>
    <property type="evidence" value="ECO:0007669"/>
    <property type="project" value="TreeGrafter"/>
</dbReference>
<dbReference type="PANTHER" id="PTHR45694:SF5">
    <property type="entry name" value="GLUTAREDOXIN 2"/>
    <property type="match status" value="1"/>
</dbReference>
<proteinExistence type="predicted"/>
<dbReference type="CDD" id="cd03419">
    <property type="entry name" value="GRX_GRXh_1_2_like"/>
    <property type="match status" value="1"/>
</dbReference>
<dbReference type="InterPro" id="IPR036249">
    <property type="entry name" value="Thioredoxin-like_sf"/>
</dbReference>
<dbReference type="EMBL" id="JAEVFJ010000001">
    <property type="protein sequence ID" value="KAH8107896.1"/>
    <property type="molecule type" value="Genomic_DNA"/>
</dbReference>
<dbReference type="PROSITE" id="PS51354">
    <property type="entry name" value="GLUTAREDOXIN_2"/>
    <property type="match status" value="1"/>
</dbReference>
<dbReference type="GO" id="GO:0000324">
    <property type="term" value="C:fungal-type vacuole"/>
    <property type="evidence" value="ECO:0007669"/>
    <property type="project" value="TreeGrafter"/>
</dbReference>
<evidence type="ECO:0000313" key="3">
    <source>
        <dbReference type="Proteomes" id="UP000813824"/>
    </source>
</evidence>
<gene>
    <name evidence="2" type="ORF">BXZ70DRAFT_875173</name>
</gene>
<dbReference type="Pfam" id="PF00462">
    <property type="entry name" value="Glutaredoxin"/>
    <property type="match status" value="1"/>
</dbReference>
<keyword evidence="3" id="KW-1185">Reference proteome</keyword>
<feature type="non-terminal residue" evidence="2">
    <location>
        <position position="1"/>
    </location>
</feature>
<feature type="non-terminal residue" evidence="2">
    <location>
        <position position="89"/>
    </location>
</feature>
<dbReference type="InterPro" id="IPR011899">
    <property type="entry name" value="Glutaredoxin_euk/vir"/>
</dbReference>
<dbReference type="Proteomes" id="UP000813824">
    <property type="component" value="Unassembled WGS sequence"/>
</dbReference>
<dbReference type="NCBIfam" id="TIGR02180">
    <property type="entry name" value="GRX_euk"/>
    <property type="match status" value="1"/>
</dbReference>
<dbReference type="GO" id="GO:0005796">
    <property type="term" value="C:Golgi lumen"/>
    <property type="evidence" value="ECO:0007669"/>
    <property type="project" value="TreeGrafter"/>
</dbReference>
<dbReference type="PANTHER" id="PTHR45694">
    <property type="entry name" value="GLUTAREDOXIN 2"/>
    <property type="match status" value="1"/>
</dbReference>
<accession>A0A8K0V0A1</accession>
<dbReference type="InterPro" id="IPR014025">
    <property type="entry name" value="Glutaredoxin_subgr"/>
</dbReference>
<name>A0A8K0V0A1_9AGAR</name>
<organism evidence="2 3">
    <name type="scientific">Cristinia sonorae</name>
    <dbReference type="NCBI Taxonomy" id="1940300"/>
    <lineage>
        <taxon>Eukaryota</taxon>
        <taxon>Fungi</taxon>
        <taxon>Dikarya</taxon>
        <taxon>Basidiomycota</taxon>
        <taxon>Agaricomycotina</taxon>
        <taxon>Agaricomycetes</taxon>
        <taxon>Agaricomycetidae</taxon>
        <taxon>Agaricales</taxon>
        <taxon>Pleurotineae</taxon>
        <taxon>Stephanosporaceae</taxon>
        <taxon>Cristinia</taxon>
    </lineage>
</organism>
<dbReference type="OrthoDB" id="423313at2759"/>